<keyword evidence="6 8" id="KW-0503">Monooxygenase</keyword>
<evidence type="ECO:0000256" key="4">
    <source>
        <dbReference type="ARBA" id="ARBA00023002"/>
    </source>
</evidence>
<feature type="transmembrane region" description="Helical" evidence="9">
    <location>
        <begin position="12"/>
        <end position="34"/>
    </location>
</feature>
<feature type="binding site" description="axial binding residue" evidence="7">
    <location>
        <position position="255"/>
    </location>
    <ligand>
        <name>heme</name>
        <dbReference type="ChEBI" id="CHEBI:30413"/>
    </ligand>
    <ligandPart>
        <name>Fe</name>
        <dbReference type="ChEBI" id="CHEBI:18248"/>
    </ligandPart>
</feature>
<dbReference type="PANTHER" id="PTHR24305">
    <property type="entry name" value="CYTOCHROME P450"/>
    <property type="match status" value="1"/>
</dbReference>
<accession>A0A3E2H333</accession>
<dbReference type="STRING" id="5539.A0A3E2H333"/>
<reference evidence="10 11" key="1">
    <citation type="submission" date="2018-05" db="EMBL/GenBank/DDBJ databases">
        <title>Draft genome sequence of Scytalidium lignicola DSM 105466, a ubiquitous saprotrophic fungus.</title>
        <authorList>
            <person name="Buettner E."/>
            <person name="Gebauer A.M."/>
            <person name="Hofrichter M."/>
            <person name="Liers C."/>
            <person name="Kellner H."/>
        </authorList>
    </citation>
    <scope>NUCLEOTIDE SEQUENCE [LARGE SCALE GENOMIC DNA]</scope>
    <source>
        <strain evidence="10 11">DSM 105466</strain>
    </source>
</reference>
<proteinExistence type="inferred from homology"/>
<dbReference type="InterPro" id="IPR036396">
    <property type="entry name" value="Cyt_P450_sf"/>
</dbReference>
<evidence type="ECO:0000256" key="5">
    <source>
        <dbReference type="ARBA" id="ARBA00023004"/>
    </source>
</evidence>
<dbReference type="AlphaFoldDB" id="A0A3E2H333"/>
<dbReference type="GO" id="GO:0020037">
    <property type="term" value="F:heme binding"/>
    <property type="evidence" value="ECO:0007669"/>
    <property type="project" value="InterPro"/>
</dbReference>
<comment type="cofactor">
    <cofactor evidence="1 7">
        <name>heme</name>
        <dbReference type="ChEBI" id="CHEBI:30413"/>
    </cofactor>
</comment>
<keyword evidence="3 7" id="KW-0479">Metal-binding</keyword>
<keyword evidence="9" id="KW-0472">Membrane</keyword>
<organism evidence="10 11">
    <name type="scientific">Scytalidium lignicola</name>
    <name type="common">Hyphomycete</name>
    <dbReference type="NCBI Taxonomy" id="5539"/>
    <lineage>
        <taxon>Eukaryota</taxon>
        <taxon>Fungi</taxon>
        <taxon>Dikarya</taxon>
        <taxon>Ascomycota</taxon>
        <taxon>Pezizomycotina</taxon>
        <taxon>Leotiomycetes</taxon>
        <taxon>Leotiomycetes incertae sedis</taxon>
        <taxon>Scytalidium</taxon>
    </lineage>
</organism>
<dbReference type="PROSITE" id="PS00086">
    <property type="entry name" value="CYTOCHROME_P450"/>
    <property type="match status" value="1"/>
</dbReference>
<dbReference type="EMBL" id="NCSJ02000188">
    <property type="protein sequence ID" value="RFU27814.1"/>
    <property type="molecule type" value="Genomic_DNA"/>
</dbReference>
<comment type="similarity">
    <text evidence="2 8">Belongs to the cytochrome P450 family.</text>
</comment>
<dbReference type="PRINTS" id="PR00465">
    <property type="entry name" value="EP450IV"/>
</dbReference>
<keyword evidence="11" id="KW-1185">Reference proteome</keyword>
<dbReference type="GO" id="GO:0004497">
    <property type="term" value="F:monooxygenase activity"/>
    <property type="evidence" value="ECO:0007669"/>
    <property type="project" value="UniProtKB-KW"/>
</dbReference>
<evidence type="ECO:0000313" key="10">
    <source>
        <dbReference type="EMBL" id="RFU27814.1"/>
    </source>
</evidence>
<evidence type="ECO:0000313" key="11">
    <source>
        <dbReference type="Proteomes" id="UP000258309"/>
    </source>
</evidence>
<keyword evidence="9" id="KW-1133">Transmembrane helix</keyword>
<keyword evidence="9" id="KW-0812">Transmembrane</keyword>
<dbReference type="InterPro" id="IPR002403">
    <property type="entry name" value="Cyt_P450_E_grp-IV"/>
</dbReference>
<comment type="caution">
    <text evidence="10">The sequence shown here is derived from an EMBL/GenBank/DDBJ whole genome shotgun (WGS) entry which is preliminary data.</text>
</comment>
<dbReference type="Gene3D" id="1.10.630.10">
    <property type="entry name" value="Cytochrome P450"/>
    <property type="match status" value="1"/>
</dbReference>
<evidence type="ECO:0000256" key="1">
    <source>
        <dbReference type="ARBA" id="ARBA00001971"/>
    </source>
</evidence>
<feature type="non-terminal residue" evidence="10">
    <location>
        <position position="1"/>
    </location>
</feature>
<feature type="non-terminal residue" evidence="10">
    <location>
        <position position="463"/>
    </location>
</feature>
<evidence type="ECO:0000256" key="9">
    <source>
        <dbReference type="SAM" id="Phobius"/>
    </source>
</evidence>
<dbReference type="OrthoDB" id="6105938at2759"/>
<evidence type="ECO:0000256" key="6">
    <source>
        <dbReference type="ARBA" id="ARBA00023033"/>
    </source>
</evidence>
<dbReference type="Pfam" id="PF00067">
    <property type="entry name" value="p450"/>
    <property type="match status" value="1"/>
</dbReference>
<dbReference type="GO" id="GO:0005506">
    <property type="term" value="F:iron ion binding"/>
    <property type="evidence" value="ECO:0007669"/>
    <property type="project" value="InterPro"/>
</dbReference>
<sequence length="463" mass="53714">MAILYHYFSSPSILEILFVLSLLWVGGLGIYRLYFCPLANFPGPKLAALTSWYEFYYDVGLEKQIQLVMNSKDKETQQPAHKTIFSELLKSNLPPQERSLKRLKDEAHVIVGARTDTVKYALTVASFNVLNDLKIYKRLQEELVQAIPNRNNTLILTELETLPYLSAVIQEGLRLSYGVTQRSPRISPRLPLQYKDYIIPPGYPVRMDPIHMHHNERIFPDSFTFLPERWITEDGSQDKNLKQYNIAFSRGTRQCVGMNLAYAELYLTLSMVFRRFDLELWETDESAAPIQSSNMPRKGRKTKPREGRLATDHIDNFFAAFPEFKYNSSAPVWTQFDRMCHYFDWDSDDYEMREARRNFKSAIVQQFNNIYGTDEKDINSWQNLCHILNISPVPASLEGCRKVVQRTHVNLVDLVDTPRTGAAVEVFSNLKQLQEYTKRTGKIFPKEDAYAGGLLKFLLREIF</sequence>
<keyword evidence="7 8" id="KW-0349">Heme</keyword>
<dbReference type="SUPFAM" id="SSF48264">
    <property type="entry name" value="Cytochrome P450"/>
    <property type="match status" value="1"/>
</dbReference>
<dbReference type="CDD" id="cd11062">
    <property type="entry name" value="CYP58-like"/>
    <property type="match status" value="1"/>
</dbReference>
<evidence type="ECO:0000256" key="7">
    <source>
        <dbReference type="PIRSR" id="PIRSR602403-1"/>
    </source>
</evidence>
<dbReference type="PANTHER" id="PTHR24305:SF157">
    <property type="entry name" value="N-ACETYLTRYPTOPHAN 6-HYDROXYLASE IVOC-RELATED"/>
    <property type="match status" value="1"/>
</dbReference>
<dbReference type="InterPro" id="IPR050121">
    <property type="entry name" value="Cytochrome_P450_monoxygenase"/>
</dbReference>
<protein>
    <recommendedName>
        <fullName evidence="12">Cytochrome P450</fullName>
    </recommendedName>
</protein>
<dbReference type="GO" id="GO:0016705">
    <property type="term" value="F:oxidoreductase activity, acting on paired donors, with incorporation or reduction of molecular oxygen"/>
    <property type="evidence" value="ECO:0007669"/>
    <property type="project" value="InterPro"/>
</dbReference>
<evidence type="ECO:0000256" key="8">
    <source>
        <dbReference type="RuleBase" id="RU000461"/>
    </source>
</evidence>
<gene>
    <name evidence="10" type="ORF">B7463_g8510</name>
</gene>
<keyword evidence="5 7" id="KW-0408">Iron</keyword>
<dbReference type="Proteomes" id="UP000258309">
    <property type="component" value="Unassembled WGS sequence"/>
</dbReference>
<evidence type="ECO:0000256" key="2">
    <source>
        <dbReference type="ARBA" id="ARBA00010617"/>
    </source>
</evidence>
<evidence type="ECO:0000256" key="3">
    <source>
        <dbReference type="ARBA" id="ARBA00022723"/>
    </source>
</evidence>
<name>A0A3E2H333_SCYLI</name>
<keyword evidence="4 8" id="KW-0560">Oxidoreductase</keyword>
<dbReference type="InterPro" id="IPR017972">
    <property type="entry name" value="Cyt_P450_CS"/>
</dbReference>
<evidence type="ECO:0008006" key="12">
    <source>
        <dbReference type="Google" id="ProtNLM"/>
    </source>
</evidence>
<dbReference type="InterPro" id="IPR001128">
    <property type="entry name" value="Cyt_P450"/>
</dbReference>